<evidence type="ECO:0000256" key="1">
    <source>
        <dbReference type="ARBA" id="ARBA00022801"/>
    </source>
</evidence>
<reference evidence="2 3" key="1">
    <citation type="submission" date="2024-06" db="EMBL/GenBank/DDBJ databases">
        <title>Complete genome of Phlyctema vagabunda strain 19-DSS-EL-015.</title>
        <authorList>
            <person name="Fiorenzani C."/>
        </authorList>
    </citation>
    <scope>NUCLEOTIDE SEQUENCE [LARGE SCALE GENOMIC DNA]</scope>
    <source>
        <strain evidence="2 3">19-DSS-EL-015</strain>
    </source>
</reference>
<dbReference type="Pfam" id="PF06500">
    <property type="entry name" value="FrsA-like"/>
    <property type="match status" value="1"/>
</dbReference>
<dbReference type="PANTHER" id="PTHR22946:SF13">
    <property type="entry name" value="ALPHA_BETA HYDROLASE PSOB"/>
    <property type="match status" value="1"/>
</dbReference>
<gene>
    <name evidence="2" type="ORF">PVAG01_08917</name>
</gene>
<keyword evidence="3" id="KW-1185">Reference proteome</keyword>
<organism evidence="2 3">
    <name type="scientific">Phlyctema vagabunda</name>
    <dbReference type="NCBI Taxonomy" id="108571"/>
    <lineage>
        <taxon>Eukaryota</taxon>
        <taxon>Fungi</taxon>
        <taxon>Dikarya</taxon>
        <taxon>Ascomycota</taxon>
        <taxon>Pezizomycotina</taxon>
        <taxon>Leotiomycetes</taxon>
        <taxon>Helotiales</taxon>
        <taxon>Dermateaceae</taxon>
        <taxon>Phlyctema</taxon>
    </lineage>
</organism>
<dbReference type="PANTHER" id="PTHR22946">
    <property type="entry name" value="DIENELACTONE HYDROLASE DOMAIN-CONTAINING PROTEIN-RELATED"/>
    <property type="match status" value="1"/>
</dbReference>
<sequence length="439" mass="48930">MHKIFKSTFFNFEFLRILSMTPFGGAEIAECLAAAGQIKDLDPVTWNQAWQKQAEKAERIADEASVHGDTVSARKGFMRAANYFRAAGYMLDGRPDSPAREQMLAYSERAVADFRKGAALLPGEVFSLEIPYDTHTGVRLPGYLYMPPASARLPGKVPVLISIGGADSIQEEMYFINSLAPDSGYALLTFEAPGQGMVLRRHHLTMRPDFEVVIDKVLDFLTAFASSHPDLDLDLDRIALAGSSMGGYFALRGAADPRVKACVAADAFYDMWDFATHHTSPWLLGLWQDGWLSTGFINWLLWFGCLLTFQLRWELALTQWIFGVASSADALLEMKRYSLRAGNLEKVRCPVLVSSATQSLYLEPSVDAQHILRDLVHLPDAHKRLWVANEPEDGGLQAKVGAFGLYAQRTLQFLDEHFGIERDMLELEVSHGFVDVKSL</sequence>
<accession>A0ABR4PAT7</accession>
<proteinExistence type="predicted"/>
<protein>
    <submittedName>
        <fullName evidence="2">Alpha/beta hydrolase</fullName>
    </submittedName>
</protein>
<dbReference type="InterPro" id="IPR050261">
    <property type="entry name" value="FrsA_esterase"/>
</dbReference>
<comment type="caution">
    <text evidence="2">The sequence shown here is derived from an EMBL/GenBank/DDBJ whole genome shotgun (WGS) entry which is preliminary data.</text>
</comment>
<dbReference type="Gene3D" id="1.20.1440.110">
    <property type="entry name" value="acylaminoacyl peptidase"/>
    <property type="match status" value="1"/>
</dbReference>
<evidence type="ECO:0000313" key="2">
    <source>
        <dbReference type="EMBL" id="KAL3420418.1"/>
    </source>
</evidence>
<dbReference type="EMBL" id="JBFCZG010000007">
    <property type="protein sequence ID" value="KAL3420418.1"/>
    <property type="molecule type" value="Genomic_DNA"/>
</dbReference>
<dbReference type="Gene3D" id="3.40.50.1820">
    <property type="entry name" value="alpha/beta hydrolase"/>
    <property type="match status" value="1"/>
</dbReference>
<dbReference type="GO" id="GO:0016787">
    <property type="term" value="F:hydrolase activity"/>
    <property type="evidence" value="ECO:0007669"/>
    <property type="project" value="UniProtKB-KW"/>
</dbReference>
<keyword evidence="1 2" id="KW-0378">Hydrolase</keyword>
<evidence type="ECO:0000313" key="3">
    <source>
        <dbReference type="Proteomes" id="UP001629113"/>
    </source>
</evidence>
<name>A0ABR4PAT7_9HELO</name>
<dbReference type="Proteomes" id="UP001629113">
    <property type="component" value="Unassembled WGS sequence"/>
</dbReference>
<dbReference type="InterPro" id="IPR010520">
    <property type="entry name" value="FrsA-like"/>
</dbReference>
<dbReference type="SUPFAM" id="SSF53474">
    <property type="entry name" value="alpha/beta-Hydrolases"/>
    <property type="match status" value="1"/>
</dbReference>
<dbReference type="InterPro" id="IPR029058">
    <property type="entry name" value="AB_hydrolase_fold"/>
</dbReference>